<evidence type="ECO:0000313" key="3">
    <source>
        <dbReference type="Proteomes" id="UP000638732"/>
    </source>
</evidence>
<dbReference type="RefSeq" id="WP_166586200.1">
    <property type="nucleotide sequence ID" value="NZ_WWEO01000042.1"/>
</dbReference>
<dbReference type="InterPro" id="IPR011083">
    <property type="entry name" value="Phage_tail_collar_dom"/>
</dbReference>
<evidence type="ECO:0000259" key="1">
    <source>
        <dbReference type="Pfam" id="PF07484"/>
    </source>
</evidence>
<protein>
    <submittedName>
        <fullName evidence="2">Phage tail protein</fullName>
    </submittedName>
</protein>
<dbReference type="Proteomes" id="UP000638732">
    <property type="component" value="Unassembled WGS sequence"/>
</dbReference>
<evidence type="ECO:0000313" key="2">
    <source>
        <dbReference type="EMBL" id="NCD70238.1"/>
    </source>
</evidence>
<feature type="domain" description="Phage tail collar" evidence="1">
    <location>
        <begin position="8"/>
        <end position="63"/>
    </location>
</feature>
<gene>
    <name evidence="2" type="ORF">GSY63_12795</name>
</gene>
<dbReference type="AlphaFoldDB" id="A0A966DSK4"/>
<reference evidence="2" key="1">
    <citation type="submission" date="2020-01" db="EMBL/GenBank/DDBJ databases">
        <authorList>
            <person name="Seo Y.L."/>
        </authorList>
    </citation>
    <scope>NUCLEOTIDE SEQUENCE</scope>
    <source>
        <strain evidence="2">R11</strain>
    </source>
</reference>
<dbReference type="SUPFAM" id="SSF88874">
    <property type="entry name" value="Receptor-binding domain of short tail fibre protein gp12"/>
    <property type="match status" value="1"/>
</dbReference>
<comment type="caution">
    <text evidence="2">The sequence shown here is derived from an EMBL/GenBank/DDBJ whole genome shotgun (WGS) entry which is preliminary data.</text>
</comment>
<name>A0A966DSK4_9SPHI</name>
<reference evidence="2" key="2">
    <citation type="submission" date="2020-10" db="EMBL/GenBank/DDBJ databases">
        <title>Mucilaginibacter sp. nov., isolated from soil.</title>
        <authorList>
            <person name="Jeon C.O."/>
        </authorList>
    </citation>
    <scope>NUCLEOTIDE SEQUENCE</scope>
    <source>
        <strain evidence="2">R11</strain>
    </source>
</reference>
<dbReference type="Pfam" id="PF07484">
    <property type="entry name" value="Collar"/>
    <property type="match status" value="1"/>
</dbReference>
<accession>A0A966DSK4</accession>
<dbReference type="Gene3D" id="3.90.1340.10">
    <property type="entry name" value="Phage tail collar domain"/>
    <property type="match status" value="1"/>
</dbReference>
<dbReference type="InterPro" id="IPR037053">
    <property type="entry name" value="Phage_tail_collar_dom_sf"/>
</dbReference>
<proteinExistence type="predicted"/>
<dbReference type="EMBL" id="WWEO01000042">
    <property type="protein sequence ID" value="NCD70238.1"/>
    <property type="molecule type" value="Genomic_DNA"/>
</dbReference>
<sequence>MDNVFLAEIRLFAGTYPPAGWAFCQGQLIQIRQYSALFALLGTVYGGDGKNTFALPNLQGSIPVGVGTGLGLSQRVLGEVFGSESTTLLQENLPRHTHTVNAVSATGTVSDPTNDLFASKGRGDSGYTNAVPNVQMNPLTVGVAGGSIPVSNMQPYMALNYIIAMQGQYPARN</sequence>
<organism evidence="2 3">
    <name type="scientific">Mucilaginibacter agri</name>
    <dbReference type="NCBI Taxonomy" id="2695265"/>
    <lineage>
        <taxon>Bacteria</taxon>
        <taxon>Pseudomonadati</taxon>
        <taxon>Bacteroidota</taxon>
        <taxon>Sphingobacteriia</taxon>
        <taxon>Sphingobacteriales</taxon>
        <taxon>Sphingobacteriaceae</taxon>
        <taxon>Mucilaginibacter</taxon>
    </lineage>
</organism>
<keyword evidence="3" id="KW-1185">Reference proteome</keyword>